<keyword evidence="4" id="KW-1185">Reference proteome</keyword>
<dbReference type="RefSeq" id="WP_377769707.1">
    <property type="nucleotide sequence ID" value="NZ_JBHUHO010000008.1"/>
</dbReference>
<dbReference type="SUPFAM" id="SSF55347">
    <property type="entry name" value="Glyceraldehyde-3-phosphate dehydrogenase-like, C-terminal domain"/>
    <property type="match status" value="1"/>
</dbReference>
<evidence type="ECO:0000313" key="4">
    <source>
        <dbReference type="Proteomes" id="UP001597362"/>
    </source>
</evidence>
<organism evidence="3 4">
    <name type="scientific">Paenibacillus yanchengensis</name>
    <dbReference type="NCBI Taxonomy" id="2035833"/>
    <lineage>
        <taxon>Bacteria</taxon>
        <taxon>Bacillati</taxon>
        <taxon>Bacillota</taxon>
        <taxon>Bacilli</taxon>
        <taxon>Bacillales</taxon>
        <taxon>Paenibacillaceae</taxon>
        <taxon>Paenibacillus</taxon>
    </lineage>
</organism>
<dbReference type="SUPFAM" id="SSF51735">
    <property type="entry name" value="NAD(P)-binding Rossmann-fold domains"/>
    <property type="match status" value="1"/>
</dbReference>
<feature type="domain" description="GFO/IDH/MocA-like oxidoreductase" evidence="2">
    <location>
        <begin position="153"/>
        <end position="245"/>
    </location>
</feature>
<dbReference type="Proteomes" id="UP001597362">
    <property type="component" value="Unassembled WGS sequence"/>
</dbReference>
<evidence type="ECO:0000259" key="1">
    <source>
        <dbReference type="Pfam" id="PF01408"/>
    </source>
</evidence>
<dbReference type="Pfam" id="PF01408">
    <property type="entry name" value="GFO_IDH_MocA"/>
    <property type="match status" value="1"/>
</dbReference>
<dbReference type="InterPro" id="IPR055170">
    <property type="entry name" value="GFO_IDH_MocA-like_dom"/>
</dbReference>
<feature type="domain" description="Gfo/Idh/MocA-like oxidoreductase N-terminal" evidence="1">
    <location>
        <begin position="5"/>
        <end position="119"/>
    </location>
</feature>
<proteinExistence type="predicted"/>
<dbReference type="Gene3D" id="3.30.360.10">
    <property type="entry name" value="Dihydrodipicolinate Reductase, domain 2"/>
    <property type="match status" value="1"/>
</dbReference>
<comment type="caution">
    <text evidence="3">The sequence shown here is derived from an EMBL/GenBank/DDBJ whole genome shotgun (WGS) entry which is preliminary data.</text>
</comment>
<dbReference type="EMBL" id="JBHUHO010000008">
    <property type="protein sequence ID" value="MFD2114688.1"/>
    <property type="molecule type" value="Genomic_DNA"/>
</dbReference>
<dbReference type="InterPro" id="IPR036291">
    <property type="entry name" value="NAD(P)-bd_dom_sf"/>
</dbReference>
<dbReference type="InterPro" id="IPR052515">
    <property type="entry name" value="Gfo/Idh/MocA_Oxidoreductase"/>
</dbReference>
<accession>A0ABW4YGV4</accession>
<name>A0ABW4YGV4_9BACL</name>
<dbReference type="InterPro" id="IPR000683">
    <property type="entry name" value="Gfo/Idh/MocA-like_OxRdtase_N"/>
</dbReference>
<dbReference type="Pfam" id="PF22725">
    <property type="entry name" value="GFO_IDH_MocA_C3"/>
    <property type="match status" value="1"/>
</dbReference>
<evidence type="ECO:0000259" key="2">
    <source>
        <dbReference type="Pfam" id="PF22725"/>
    </source>
</evidence>
<protein>
    <submittedName>
        <fullName evidence="3">Gfo/Idh/MocA family protein</fullName>
    </submittedName>
</protein>
<dbReference type="PANTHER" id="PTHR43249:SF1">
    <property type="entry name" value="D-GLUCOSIDE 3-DEHYDROGENASE"/>
    <property type="match status" value="1"/>
</dbReference>
<dbReference type="PANTHER" id="PTHR43249">
    <property type="entry name" value="UDP-N-ACETYL-2-AMINO-2-DEOXY-D-GLUCURONATE OXIDASE"/>
    <property type="match status" value="1"/>
</dbReference>
<reference evidence="4" key="1">
    <citation type="journal article" date="2019" name="Int. J. Syst. Evol. Microbiol.">
        <title>The Global Catalogue of Microorganisms (GCM) 10K type strain sequencing project: providing services to taxonomists for standard genome sequencing and annotation.</title>
        <authorList>
            <consortium name="The Broad Institute Genomics Platform"/>
            <consortium name="The Broad Institute Genome Sequencing Center for Infectious Disease"/>
            <person name="Wu L."/>
            <person name="Ma J."/>
        </authorList>
    </citation>
    <scope>NUCLEOTIDE SEQUENCE [LARGE SCALE GENOMIC DNA]</scope>
    <source>
        <strain evidence="4">GH52</strain>
    </source>
</reference>
<dbReference type="Gene3D" id="3.40.50.720">
    <property type="entry name" value="NAD(P)-binding Rossmann-like Domain"/>
    <property type="match status" value="1"/>
</dbReference>
<evidence type="ECO:0000313" key="3">
    <source>
        <dbReference type="EMBL" id="MFD2114688.1"/>
    </source>
</evidence>
<gene>
    <name evidence="3" type="ORF">ACFSJH_02855</name>
</gene>
<sequence>MVEQVRVGFIGTGGMARHHMDILTKIDAVKITAVYDLNKSSAEEVASQYGAQSFNDELQLLDSGLIDALYICTPPSTRGTIEIQAAARGLHLLSEKPVGLQMETVNQVRAAIDQAGIINSSGYCLRYQQNVQKAKQYLADKQVNMVVGYRIGSLPPAKWFAQMHMSGGQLVEQSTHQVDIIRYIIGDFAEAKAVYAQRSIRQIDSEATIPDVGVVSFTMQSGAIGSFINSCVSNYHGRSDIEVYGPDYYLKIDGGTLIIRDAHQQLEETYQTDYYAEQSKAFVAAVRANNQRLVLGSYGDAADTLAATLAFNQAAEQREPVKI</sequence>